<proteinExistence type="predicted"/>
<sequence length="110" mass="12489">MKLSFGNMTLQLNVFNLCKQPHEEDENEEVNVIETILSDCVQTGSNLDSLEVCLVNSFESSMHLDHDISNICSLLDYSQEIENKGWRPRFEELPPRSSITMPSSITSPKL</sequence>
<protein>
    <submittedName>
        <fullName evidence="1">Uncharacterized protein</fullName>
    </submittedName>
</protein>
<gene>
    <name evidence="1" type="ORF">PanWU01x14_136930</name>
</gene>
<organism evidence="1 2">
    <name type="scientific">Parasponia andersonii</name>
    <name type="common">Sponia andersonii</name>
    <dbReference type="NCBI Taxonomy" id="3476"/>
    <lineage>
        <taxon>Eukaryota</taxon>
        <taxon>Viridiplantae</taxon>
        <taxon>Streptophyta</taxon>
        <taxon>Embryophyta</taxon>
        <taxon>Tracheophyta</taxon>
        <taxon>Spermatophyta</taxon>
        <taxon>Magnoliopsida</taxon>
        <taxon>eudicotyledons</taxon>
        <taxon>Gunneridae</taxon>
        <taxon>Pentapetalae</taxon>
        <taxon>rosids</taxon>
        <taxon>fabids</taxon>
        <taxon>Rosales</taxon>
        <taxon>Cannabaceae</taxon>
        <taxon>Parasponia</taxon>
    </lineage>
</organism>
<keyword evidence="2" id="KW-1185">Reference proteome</keyword>
<reference evidence="2" key="1">
    <citation type="submission" date="2016-06" db="EMBL/GenBank/DDBJ databases">
        <title>Parallel loss of symbiosis genes in relatives of nitrogen-fixing non-legume Parasponia.</title>
        <authorList>
            <person name="Van Velzen R."/>
            <person name="Holmer R."/>
            <person name="Bu F."/>
            <person name="Rutten L."/>
            <person name="Van Zeijl A."/>
            <person name="Liu W."/>
            <person name="Santuari L."/>
            <person name="Cao Q."/>
            <person name="Sharma T."/>
            <person name="Shen D."/>
            <person name="Roswanjaya Y."/>
            <person name="Wardhani T."/>
            <person name="Kalhor M.S."/>
            <person name="Jansen J."/>
            <person name="Van den Hoogen J."/>
            <person name="Gungor B."/>
            <person name="Hartog M."/>
            <person name="Hontelez J."/>
            <person name="Verver J."/>
            <person name="Yang W.-C."/>
            <person name="Schijlen E."/>
            <person name="Repin R."/>
            <person name="Schilthuizen M."/>
            <person name="Schranz E."/>
            <person name="Heidstra R."/>
            <person name="Miyata K."/>
            <person name="Fedorova E."/>
            <person name="Kohlen W."/>
            <person name="Bisseling T."/>
            <person name="Smit S."/>
            <person name="Geurts R."/>
        </authorList>
    </citation>
    <scope>NUCLEOTIDE SEQUENCE [LARGE SCALE GENOMIC DNA]</scope>
    <source>
        <strain evidence="2">cv. WU1-14</strain>
    </source>
</reference>
<dbReference type="AlphaFoldDB" id="A0A2P5CNF5"/>
<feature type="non-terminal residue" evidence="1">
    <location>
        <position position="110"/>
    </location>
</feature>
<dbReference type="Proteomes" id="UP000237105">
    <property type="component" value="Unassembled WGS sequence"/>
</dbReference>
<dbReference type="EMBL" id="JXTB01000111">
    <property type="protein sequence ID" value="PON62578.1"/>
    <property type="molecule type" value="Genomic_DNA"/>
</dbReference>
<evidence type="ECO:0000313" key="2">
    <source>
        <dbReference type="Proteomes" id="UP000237105"/>
    </source>
</evidence>
<name>A0A2P5CNF5_PARAD</name>
<evidence type="ECO:0000313" key="1">
    <source>
        <dbReference type="EMBL" id="PON62578.1"/>
    </source>
</evidence>
<comment type="caution">
    <text evidence="1">The sequence shown here is derived from an EMBL/GenBank/DDBJ whole genome shotgun (WGS) entry which is preliminary data.</text>
</comment>
<accession>A0A2P5CNF5</accession>